<feature type="compositionally biased region" description="Low complexity" evidence="1">
    <location>
        <begin position="39"/>
        <end position="53"/>
    </location>
</feature>
<accession>A0A914GSV5</accession>
<dbReference type="AlphaFoldDB" id="A0A914GSV5"/>
<feature type="compositionally biased region" description="Basic and acidic residues" evidence="1">
    <location>
        <begin position="302"/>
        <end position="316"/>
    </location>
</feature>
<feature type="compositionally biased region" description="Polar residues" evidence="1">
    <location>
        <begin position="79"/>
        <end position="94"/>
    </location>
</feature>
<protein>
    <submittedName>
        <fullName evidence="3">Uncharacterized protein</fullName>
    </submittedName>
</protein>
<keyword evidence="2" id="KW-1185">Reference proteome</keyword>
<feature type="compositionally biased region" description="Basic residues" evidence="1">
    <location>
        <begin position="267"/>
        <end position="278"/>
    </location>
</feature>
<evidence type="ECO:0000256" key="1">
    <source>
        <dbReference type="SAM" id="MobiDB-lite"/>
    </source>
</evidence>
<evidence type="ECO:0000313" key="2">
    <source>
        <dbReference type="Proteomes" id="UP000887572"/>
    </source>
</evidence>
<feature type="compositionally biased region" description="Polar residues" evidence="1">
    <location>
        <begin position="357"/>
        <end position="367"/>
    </location>
</feature>
<sequence>MNDALTTTMAWARTSGENFYISKKGRRIQQHPYPGDGTPAIPSALSRPASPSPRRTHSLSDYPPLYDFSRRPHIRPPSTVRTTPSIPDSVYRSSPTRRSHSLSDYPPLYDFSRRPQIRQGTLGSAYRNAAPDPNFYRRRFINSLLKDIRRNKDLVRKLEGRQEELDDACRRDAEELSIIRRERELSVRELELQSREHELEEYEIVSTLPAQFVRPRSTRRPQFGVQQPPPPRTGVQPVQQPPPHRTGVQPVQQQKQHHQSGSGNGQRCKHPLHHRRRAVSSPAQNGHSSRRSRTPSPAPRLRAADVNREREQEQQRVAHEAEFRAVQQRAHLIAVDQHRRATAARRPAGGPPVSRRNPCSNPVNASSIFHFVPPR</sequence>
<feature type="region of interest" description="Disordered" evidence="1">
    <location>
        <begin position="340"/>
        <end position="375"/>
    </location>
</feature>
<organism evidence="2 3">
    <name type="scientific">Globodera rostochiensis</name>
    <name type="common">Golden nematode worm</name>
    <name type="synonym">Heterodera rostochiensis</name>
    <dbReference type="NCBI Taxonomy" id="31243"/>
    <lineage>
        <taxon>Eukaryota</taxon>
        <taxon>Metazoa</taxon>
        <taxon>Ecdysozoa</taxon>
        <taxon>Nematoda</taxon>
        <taxon>Chromadorea</taxon>
        <taxon>Rhabditida</taxon>
        <taxon>Tylenchina</taxon>
        <taxon>Tylenchomorpha</taxon>
        <taxon>Tylenchoidea</taxon>
        <taxon>Heteroderidae</taxon>
        <taxon>Heteroderinae</taxon>
        <taxon>Globodera</taxon>
    </lineage>
</organism>
<dbReference type="WBParaSite" id="Gr19_v10_g10079.t1">
    <property type="protein sequence ID" value="Gr19_v10_g10079.t1"/>
    <property type="gene ID" value="Gr19_v10_g10079"/>
</dbReference>
<dbReference type="Proteomes" id="UP000887572">
    <property type="component" value="Unplaced"/>
</dbReference>
<feature type="region of interest" description="Disordered" evidence="1">
    <location>
        <begin position="213"/>
        <end position="316"/>
    </location>
</feature>
<name>A0A914GSV5_GLORO</name>
<reference evidence="3" key="1">
    <citation type="submission" date="2022-11" db="UniProtKB">
        <authorList>
            <consortium name="WormBaseParasite"/>
        </authorList>
    </citation>
    <scope>IDENTIFICATION</scope>
</reference>
<proteinExistence type="predicted"/>
<feature type="region of interest" description="Disordered" evidence="1">
    <location>
        <begin position="22"/>
        <end position="114"/>
    </location>
</feature>
<evidence type="ECO:0000313" key="3">
    <source>
        <dbReference type="WBParaSite" id="Gr19_v10_g10079.t1"/>
    </source>
</evidence>